<evidence type="ECO:0000256" key="1">
    <source>
        <dbReference type="SAM" id="MobiDB-lite"/>
    </source>
</evidence>
<feature type="region of interest" description="Disordered" evidence="1">
    <location>
        <begin position="34"/>
        <end position="70"/>
    </location>
</feature>
<dbReference type="AlphaFoldDB" id="A0A1I3B453"/>
<dbReference type="Proteomes" id="UP000323537">
    <property type="component" value="Unassembled WGS sequence"/>
</dbReference>
<proteinExistence type="predicted"/>
<gene>
    <name evidence="3" type="ORF">SAMN04488066_10975</name>
</gene>
<feature type="compositionally biased region" description="Low complexity" evidence="1">
    <location>
        <begin position="34"/>
        <end position="44"/>
    </location>
</feature>
<accession>A0A1I3B453</accession>
<sequence>MTPSSGRTAVAVVVAGALLVAAVGSFAGVAAQPTPTPAAAGGSTVSDGPGTAGTLAVGGSDGDGAVDQFGQVRGEPDLEAYLPQPTIPTGGKTTIEVDLLNTGEMEMGSDIDPRVTTARSLRLEAEAEDEDDPIEVTTGEVAVGDVPPGTPRPVPIEIAVPDDAADGEYEIDVTVRYRYTRTIVPNGSTNYESSRTEELDVTVVVDDGARFAIVDADTDAQVGGTGEVDATLRNVGDETARDAIVTGSASGSGVTVGANGPPDVFVGDWAPGENRTVTFDSTVAPDFAGGTYVLRSNVEYRDGDGAEVTSPSSRVGVTPTPEQRFAVDGVGGSLAVGHSGNVTGTVANDGPLAVDDAVLVAESTSPGVTFAESRYALPDLEPGESTDFSLDADVTPEADPGPRQVRFTVEHESGDRTATDESTARIEVGPGQSFAVDGVDSTLEVGYSGSINGTLENDGPRTVDEAVLVAEPQSTRVTLGESRYALPDLAPGESTDFSFDADVSGQADPGPRQVRFTVEYMGDDATLTEESTARIEVAPRRPEFAIEADDPVVPAGETRRITFEITNQRPETLSSINAGLYADDPISAVEDEAFVDELEPGESTEIRFEVSAAGSAGARTYPVELDFRYDDERGNDRISDVTQYPVDVSEPVDDGGGPPIGTVVLGVLVLVVLVGGAVWYRGRQ</sequence>
<keyword evidence="2" id="KW-0812">Transmembrane</keyword>
<dbReference type="EMBL" id="FOPZ01000009">
    <property type="protein sequence ID" value="SFH57088.1"/>
    <property type="molecule type" value="Genomic_DNA"/>
</dbReference>
<reference evidence="3 4" key="1">
    <citation type="submission" date="2016-10" db="EMBL/GenBank/DDBJ databases">
        <authorList>
            <person name="Varghese N."/>
            <person name="Submissions S."/>
        </authorList>
    </citation>
    <scope>NUCLEOTIDE SEQUENCE [LARGE SCALE GENOMIC DNA]</scope>
    <source>
        <strain evidence="3 4">CGMCC 1.6377</strain>
    </source>
</reference>
<protein>
    <submittedName>
        <fullName evidence="3">Uncharacterized conserved protein</fullName>
    </submittedName>
</protein>
<keyword evidence="4" id="KW-1185">Reference proteome</keyword>
<evidence type="ECO:0000313" key="4">
    <source>
        <dbReference type="Proteomes" id="UP000323537"/>
    </source>
</evidence>
<dbReference type="Gene3D" id="2.60.40.10">
    <property type="entry name" value="Immunoglobulins"/>
    <property type="match status" value="1"/>
</dbReference>
<name>A0A1I3B453_9EURY</name>
<organism evidence="3 4">
    <name type="scientific">Halorubrum aquaticum</name>
    <dbReference type="NCBI Taxonomy" id="387340"/>
    <lineage>
        <taxon>Archaea</taxon>
        <taxon>Methanobacteriati</taxon>
        <taxon>Methanobacteriota</taxon>
        <taxon>Stenosarchaea group</taxon>
        <taxon>Halobacteria</taxon>
        <taxon>Halobacteriales</taxon>
        <taxon>Haloferacaceae</taxon>
        <taxon>Halorubrum</taxon>
    </lineage>
</organism>
<dbReference type="OrthoDB" id="56770at2157"/>
<evidence type="ECO:0000256" key="2">
    <source>
        <dbReference type="SAM" id="Phobius"/>
    </source>
</evidence>
<dbReference type="InterPro" id="IPR013783">
    <property type="entry name" value="Ig-like_fold"/>
</dbReference>
<dbReference type="PANTHER" id="PTHR35902">
    <property type="entry name" value="S-LAYER DOMAIN-LIKE PROTEIN-RELATED"/>
    <property type="match status" value="1"/>
</dbReference>
<dbReference type="RefSeq" id="WP_149784513.1">
    <property type="nucleotide sequence ID" value="NZ_BAAADP010000001.1"/>
</dbReference>
<feature type="transmembrane region" description="Helical" evidence="2">
    <location>
        <begin position="660"/>
        <end position="680"/>
    </location>
</feature>
<evidence type="ECO:0000313" key="3">
    <source>
        <dbReference type="EMBL" id="SFH57088.1"/>
    </source>
</evidence>
<keyword evidence="2" id="KW-0472">Membrane</keyword>
<keyword evidence="2" id="KW-1133">Transmembrane helix</keyword>